<proteinExistence type="predicted"/>
<comment type="caution">
    <text evidence="7">The sequence shown here is derived from an EMBL/GenBank/DDBJ whole genome shotgun (WGS) entry which is preliminary data.</text>
</comment>
<dbReference type="EC" id="2.7.13.3" evidence="2"/>
<evidence type="ECO:0000256" key="3">
    <source>
        <dbReference type="ARBA" id="ARBA00022679"/>
    </source>
</evidence>
<dbReference type="OrthoDB" id="9790669at2"/>
<dbReference type="PRINTS" id="PR00344">
    <property type="entry name" value="BCTRLSENSOR"/>
</dbReference>
<keyword evidence="8" id="KW-1185">Reference proteome</keyword>
<keyword evidence="5" id="KW-0902">Two-component regulatory system</keyword>
<dbReference type="Gene3D" id="3.30.565.10">
    <property type="entry name" value="Histidine kinase-like ATPase, C-terminal domain"/>
    <property type="match status" value="1"/>
</dbReference>
<dbReference type="InterPro" id="IPR036890">
    <property type="entry name" value="HATPase_C_sf"/>
</dbReference>
<dbReference type="InterPro" id="IPR004358">
    <property type="entry name" value="Sig_transdc_His_kin-like_C"/>
</dbReference>
<dbReference type="PANTHER" id="PTHR43047">
    <property type="entry name" value="TWO-COMPONENT HISTIDINE PROTEIN KINASE"/>
    <property type="match status" value="1"/>
</dbReference>
<keyword evidence="4" id="KW-0418">Kinase</keyword>
<accession>A0A2T1DW53</accession>
<evidence type="ECO:0000313" key="7">
    <source>
        <dbReference type="EMBL" id="PSB24671.1"/>
    </source>
</evidence>
<dbReference type="Proteomes" id="UP000239576">
    <property type="component" value="Unassembled WGS sequence"/>
</dbReference>
<sequence>MRQVLLNLLNNAVKFTPPGGQVTLLVHLEQPEAYKDSDCIQPIPSGACNLCFSVLDTGIGIAAADHAKLFQAFVQIDSSLNRQYSGTGLGRMLVKQIVELHGSSVIVNSEVGKGSFTVRLPYACQAPNVIAAAPKMIPSEAFLLPNDRVLIVEDSTAAAEQIARYLRGCLESRIDRKKLTRLGCK</sequence>
<reference evidence="7 8" key="2">
    <citation type="submission" date="2018-03" db="EMBL/GenBank/DDBJ databases">
        <title>The ancient ancestry and fast evolution of plastids.</title>
        <authorList>
            <person name="Moore K.R."/>
            <person name="Magnabosco C."/>
            <person name="Momper L."/>
            <person name="Gold D.A."/>
            <person name="Bosak T."/>
            <person name="Fournier G.P."/>
        </authorList>
    </citation>
    <scope>NUCLEOTIDE SEQUENCE [LARGE SCALE GENOMIC DNA]</scope>
    <source>
        <strain evidence="7 8">ULC18</strain>
    </source>
</reference>
<dbReference type="GO" id="GO:0000155">
    <property type="term" value="F:phosphorelay sensor kinase activity"/>
    <property type="evidence" value="ECO:0007669"/>
    <property type="project" value="TreeGrafter"/>
</dbReference>
<feature type="domain" description="Histidine kinase" evidence="6">
    <location>
        <begin position="1"/>
        <end position="124"/>
    </location>
</feature>
<dbReference type="GO" id="GO:0005886">
    <property type="term" value="C:plasma membrane"/>
    <property type="evidence" value="ECO:0007669"/>
    <property type="project" value="TreeGrafter"/>
</dbReference>
<dbReference type="PANTHER" id="PTHR43047:SF63">
    <property type="entry name" value="HISTIDINE KINASE"/>
    <property type="match status" value="1"/>
</dbReference>
<dbReference type="SUPFAM" id="SSF55874">
    <property type="entry name" value="ATPase domain of HSP90 chaperone/DNA topoisomerase II/histidine kinase"/>
    <property type="match status" value="1"/>
</dbReference>
<comment type="catalytic activity">
    <reaction evidence="1">
        <text>ATP + protein L-histidine = ADP + protein N-phospho-L-histidine.</text>
        <dbReference type="EC" id="2.7.13.3"/>
    </reaction>
</comment>
<evidence type="ECO:0000256" key="1">
    <source>
        <dbReference type="ARBA" id="ARBA00000085"/>
    </source>
</evidence>
<reference evidence="8" key="1">
    <citation type="submission" date="2018-02" db="EMBL/GenBank/DDBJ databases">
        <authorList>
            <person name="Moore K."/>
            <person name="Momper L."/>
        </authorList>
    </citation>
    <scope>NUCLEOTIDE SEQUENCE [LARGE SCALE GENOMIC DNA]</scope>
    <source>
        <strain evidence="8">ULC18</strain>
    </source>
</reference>
<gene>
    <name evidence="7" type="ORF">C7B82_26520</name>
</gene>
<dbReference type="AlphaFoldDB" id="A0A2T1DW53"/>
<dbReference type="SMART" id="SM00387">
    <property type="entry name" value="HATPase_c"/>
    <property type="match status" value="1"/>
</dbReference>
<dbReference type="Pfam" id="PF02518">
    <property type="entry name" value="HATPase_c"/>
    <property type="match status" value="1"/>
</dbReference>
<evidence type="ECO:0000256" key="4">
    <source>
        <dbReference type="ARBA" id="ARBA00022777"/>
    </source>
</evidence>
<evidence type="ECO:0000259" key="6">
    <source>
        <dbReference type="PROSITE" id="PS50109"/>
    </source>
</evidence>
<dbReference type="CDD" id="cd16922">
    <property type="entry name" value="HATPase_EvgS-ArcB-TorS-like"/>
    <property type="match status" value="1"/>
</dbReference>
<evidence type="ECO:0000313" key="8">
    <source>
        <dbReference type="Proteomes" id="UP000239576"/>
    </source>
</evidence>
<dbReference type="PROSITE" id="PS50109">
    <property type="entry name" value="HIS_KIN"/>
    <property type="match status" value="1"/>
</dbReference>
<name>A0A2T1DW53_9CYAN</name>
<dbReference type="InterPro" id="IPR003594">
    <property type="entry name" value="HATPase_dom"/>
</dbReference>
<evidence type="ECO:0000256" key="2">
    <source>
        <dbReference type="ARBA" id="ARBA00012438"/>
    </source>
</evidence>
<organism evidence="7 8">
    <name type="scientific">Stenomitos frigidus ULC18</name>
    <dbReference type="NCBI Taxonomy" id="2107698"/>
    <lineage>
        <taxon>Bacteria</taxon>
        <taxon>Bacillati</taxon>
        <taxon>Cyanobacteriota</taxon>
        <taxon>Cyanophyceae</taxon>
        <taxon>Leptolyngbyales</taxon>
        <taxon>Leptolyngbyaceae</taxon>
        <taxon>Stenomitos</taxon>
    </lineage>
</organism>
<dbReference type="InterPro" id="IPR005467">
    <property type="entry name" value="His_kinase_dom"/>
</dbReference>
<protein>
    <recommendedName>
        <fullName evidence="2">histidine kinase</fullName>
        <ecNumber evidence="2">2.7.13.3</ecNumber>
    </recommendedName>
</protein>
<dbReference type="GO" id="GO:0009927">
    <property type="term" value="F:histidine phosphotransfer kinase activity"/>
    <property type="evidence" value="ECO:0007669"/>
    <property type="project" value="TreeGrafter"/>
</dbReference>
<keyword evidence="3" id="KW-0808">Transferase</keyword>
<evidence type="ECO:0000256" key="5">
    <source>
        <dbReference type="ARBA" id="ARBA00023012"/>
    </source>
</evidence>
<dbReference type="EMBL" id="PVWK01000142">
    <property type="protein sequence ID" value="PSB24671.1"/>
    <property type="molecule type" value="Genomic_DNA"/>
</dbReference>